<gene>
    <name evidence="2" type="ORF">DNU06_16610</name>
</gene>
<comment type="caution">
    <text evidence="2">The sequence shown here is derived from an EMBL/GenBank/DDBJ whole genome shotgun (WGS) entry which is preliminary data.</text>
</comment>
<dbReference type="OrthoDB" id="9790710at2"/>
<keyword evidence="2" id="KW-0808">Transferase</keyword>
<accession>A0A2W1NLV9</accession>
<keyword evidence="3" id="KW-1185">Reference proteome</keyword>
<dbReference type="SUPFAM" id="SSF53756">
    <property type="entry name" value="UDP-Glycosyltransferase/glycogen phosphorylase"/>
    <property type="match status" value="1"/>
</dbReference>
<sequence length="345" mass="38933">MLPKPKIVFLYSEIAGYFLACAEELAKTADVLIVRWPINKEAPFEFNISKNITIICKSDYDNEALSKVIRDFKPTKIVCSGWMDKDYLSIVKQYYRQIPTILTLDNHWVGSLKQHIASLLSPFLIRNKFTHAWVPGKPQTKFAKKLGFKNITTGFYCADVALHEANFDSNKIMPVKQFLYVGRYVKHKSIFEMWEAFTTLSDAGKLDGWEMICAGTGEAFEARTKHAKIKHLGFIQPKDLKELVNKKPIYILPSSFEPWGVSVQEFAIAGCPLMISENVGAAELFLAPGKNGISIQPSVDSIKQAMLSFADETTNRLKEMGQYSNKLGTSYTPALWAEKLLAIKL</sequence>
<evidence type="ECO:0000259" key="1">
    <source>
        <dbReference type="Pfam" id="PF00534"/>
    </source>
</evidence>
<dbReference type="Gene3D" id="3.40.50.2000">
    <property type="entry name" value="Glycogen Phosphorylase B"/>
    <property type="match status" value="1"/>
</dbReference>
<dbReference type="InterPro" id="IPR001296">
    <property type="entry name" value="Glyco_trans_1"/>
</dbReference>
<feature type="domain" description="Glycosyl transferase family 1" evidence="1">
    <location>
        <begin position="169"/>
        <end position="325"/>
    </location>
</feature>
<proteinExistence type="predicted"/>
<dbReference type="Proteomes" id="UP000249248">
    <property type="component" value="Unassembled WGS sequence"/>
</dbReference>
<organism evidence="2 3">
    <name type="scientific">Putridiphycobacter roseus</name>
    <dbReference type="NCBI Taxonomy" id="2219161"/>
    <lineage>
        <taxon>Bacteria</taxon>
        <taxon>Pseudomonadati</taxon>
        <taxon>Bacteroidota</taxon>
        <taxon>Flavobacteriia</taxon>
        <taxon>Flavobacteriales</taxon>
        <taxon>Crocinitomicaceae</taxon>
        <taxon>Putridiphycobacter</taxon>
    </lineage>
</organism>
<dbReference type="GO" id="GO:0016757">
    <property type="term" value="F:glycosyltransferase activity"/>
    <property type="evidence" value="ECO:0007669"/>
    <property type="project" value="InterPro"/>
</dbReference>
<dbReference type="EMBL" id="QKSB01000018">
    <property type="protein sequence ID" value="PZE15718.1"/>
    <property type="molecule type" value="Genomic_DNA"/>
</dbReference>
<evidence type="ECO:0000313" key="3">
    <source>
        <dbReference type="Proteomes" id="UP000249248"/>
    </source>
</evidence>
<dbReference type="PANTHER" id="PTHR12526">
    <property type="entry name" value="GLYCOSYLTRANSFERASE"/>
    <property type="match status" value="1"/>
</dbReference>
<protein>
    <submittedName>
        <fullName evidence="2">Glycosyl transferase family 1</fullName>
    </submittedName>
</protein>
<dbReference type="AlphaFoldDB" id="A0A2W1NLV9"/>
<dbReference type="Pfam" id="PF00534">
    <property type="entry name" value="Glycos_transf_1"/>
    <property type="match status" value="1"/>
</dbReference>
<name>A0A2W1NLV9_9FLAO</name>
<dbReference type="RefSeq" id="WP_111064632.1">
    <property type="nucleotide sequence ID" value="NZ_JBHUCU010000013.1"/>
</dbReference>
<reference evidence="2 3" key="1">
    <citation type="submission" date="2018-06" db="EMBL/GenBank/DDBJ databases">
        <title>The draft genome sequence of Crocinitomix sp. SM1701.</title>
        <authorList>
            <person name="Zhang X."/>
        </authorList>
    </citation>
    <scope>NUCLEOTIDE SEQUENCE [LARGE SCALE GENOMIC DNA]</scope>
    <source>
        <strain evidence="2 3">SM1701</strain>
    </source>
</reference>
<evidence type="ECO:0000313" key="2">
    <source>
        <dbReference type="EMBL" id="PZE15718.1"/>
    </source>
</evidence>